<reference evidence="8" key="1">
    <citation type="submission" date="2018-09" db="EMBL/GenBank/DDBJ databases">
        <title>Genome sequencing of strain 2DFWR-13.</title>
        <authorList>
            <person name="Heo J."/>
            <person name="Kim S.-J."/>
            <person name="Kwon S.-W."/>
        </authorList>
    </citation>
    <scope>NUCLEOTIDE SEQUENCE [LARGE SCALE GENOMIC DNA]</scope>
    <source>
        <strain evidence="8">2DFWR-13</strain>
    </source>
</reference>
<dbReference type="Proteomes" id="UP000278886">
    <property type="component" value="Chromosome"/>
</dbReference>
<proteinExistence type="inferred from homology"/>
<dbReference type="AlphaFoldDB" id="A0A387B3F3"/>
<dbReference type="InterPro" id="IPR002173">
    <property type="entry name" value="Carboh/pur_kinase_PfkB_CS"/>
</dbReference>
<dbReference type="RefSeq" id="WP_120761294.1">
    <property type="nucleotide sequence ID" value="NZ_CP032630.1"/>
</dbReference>
<keyword evidence="3" id="KW-0547">Nucleotide-binding</keyword>
<keyword evidence="5" id="KW-0067">ATP-binding</keyword>
<keyword evidence="2" id="KW-0808">Transferase</keyword>
<keyword evidence="8" id="KW-1185">Reference proteome</keyword>
<keyword evidence="4" id="KW-0418">Kinase</keyword>
<dbReference type="KEGG" id="lyd:D7I47_00845"/>
<dbReference type="InterPro" id="IPR011611">
    <property type="entry name" value="PfkB_dom"/>
</dbReference>
<evidence type="ECO:0000313" key="7">
    <source>
        <dbReference type="EMBL" id="AYF96943.1"/>
    </source>
</evidence>
<organism evidence="7 8">
    <name type="scientific">Protaetiibacter intestinalis</name>
    <dbReference type="NCBI Taxonomy" id="2419774"/>
    <lineage>
        <taxon>Bacteria</taxon>
        <taxon>Bacillati</taxon>
        <taxon>Actinomycetota</taxon>
        <taxon>Actinomycetes</taxon>
        <taxon>Micrococcales</taxon>
        <taxon>Microbacteriaceae</taxon>
        <taxon>Protaetiibacter</taxon>
    </lineage>
</organism>
<evidence type="ECO:0000256" key="5">
    <source>
        <dbReference type="ARBA" id="ARBA00022840"/>
    </source>
</evidence>
<evidence type="ECO:0000256" key="3">
    <source>
        <dbReference type="ARBA" id="ARBA00022741"/>
    </source>
</evidence>
<dbReference type="SUPFAM" id="SSF53613">
    <property type="entry name" value="Ribokinase-like"/>
    <property type="match status" value="1"/>
</dbReference>
<protein>
    <recommendedName>
        <fullName evidence="6">Carbohydrate kinase PfkB domain-containing protein</fullName>
    </recommendedName>
</protein>
<evidence type="ECO:0000256" key="1">
    <source>
        <dbReference type="ARBA" id="ARBA00010688"/>
    </source>
</evidence>
<dbReference type="GO" id="GO:0016301">
    <property type="term" value="F:kinase activity"/>
    <property type="evidence" value="ECO:0007669"/>
    <property type="project" value="UniProtKB-KW"/>
</dbReference>
<evidence type="ECO:0000256" key="4">
    <source>
        <dbReference type="ARBA" id="ARBA00022777"/>
    </source>
</evidence>
<dbReference type="EMBL" id="CP032630">
    <property type="protein sequence ID" value="AYF96943.1"/>
    <property type="molecule type" value="Genomic_DNA"/>
</dbReference>
<dbReference type="Pfam" id="PF00294">
    <property type="entry name" value="PfkB"/>
    <property type="match status" value="1"/>
</dbReference>
<dbReference type="InterPro" id="IPR029056">
    <property type="entry name" value="Ribokinase-like"/>
</dbReference>
<name>A0A387B3F3_9MICO</name>
<dbReference type="PROSITE" id="PS00583">
    <property type="entry name" value="PFKB_KINASES_1"/>
    <property type="match status" value="1"/>
</dbReference>
<evidence type="ECO:0000259" key="6">
    <source>
        <dbReference type="Pfam" id="PF00294"/>
    </source>
</evidence>
<evidence type="ECO:0000256" key="2">
    <source>
        <dbReference type="ARBA" id="ARBA00022679"/>
    </source>
</evidence>
<accession>A0A387B3F3</accession>
<dbReference type="PANTHER" id="PTHR43085">
    <property type="entry name" value="HEXOKINASE FAMILY MEMBER"/>
    <property type="match status" value="1"/>
</dbReference>
<dbReference type="InterPro" id="IPR050306">
    <property type="entry name" value="PfkB_Carbo_kinase"/>
</dbReference>
<dbReference type="Gene3D" id="3.40.1190.20">
    <property type="match status" value="1"/>
</dbReference>
<feature type="domain" description="Carbohydrate kinase PfkB" evidence="6">
    <location>
        <begin position="14"/>
        <end position="286"/>
    </location>
</feature>
<sequence>MPQHVVVIGDALIDELVDETGTTHIVGGSALNVAVGLSILGVGASLVAMIGDDVDGALIRAHLADHGVELLPTITPAGTGVARSERVDGEPHYSFSDSMVARSLDFDEAQRAAIADAGVVAVSGFPFDVAGQLALLTEAIAATAPGTTVAVDPNPRTGLLHDADAFRDGLEAFGGTAQLLKLGDDDARLLYDEPVAQVAPRLLRHYPYVLATEGRDGASVRIGDGRWRHPTLVTPDAVVDTMGAGDSVFASVLADVARTGIGEIEWYDALGRAMGIAAATIAEPGALLRVP</sequence>
<gene>
    <name evidence="7" type="ORF">D7I47_00845</name>
</gene>
<dbReference type="GO" id="GO:0005524">
    <property type="term" value="F:ATP binding"/>
    <property type="evidence" value="ECO:0007669"/>
    <property type="project" value="UniProtKB-KW"/>
</dbReference>
<comment type="similarity">
    <text evidence="1">Belongs to the carbohydrate kinase PfkB family.</text>
</comment>
<dbReference type="PANTHER" id="PTHR43085:SF1">
    <property type="entry name" value="PSEUDOURIDINE KINASE-RELATED"/>
    <property type="match status" value="1"/>
</dbReference>
<dbReference type="OrthoDB" id="9795789at2"/>
<evidence type="ECO:0000313" key="8">
    <source>
        <dbReference type="Proteomes" id="UP000278886"/>
    </source>
</evidence>